<dbReference type="Gene3D" id="3.30.70.330">
    <property type="match status" value="1"/>
</dbReference>
<gene>
    <name evidence="4" type="ORF">ACFQDI_13715</name>
</gene>
<keyword evidence="1" id="KW-0694">RNA-binding</keyword>
<feature type="compositionally biased region" description="Polar residues" evidence="2">
    <location>
        <begin position="191"/>
        <end position="200"/>
    </location>
</feature>
<feature type="domain" description="RRM" evidence="3">
    <location>
        <begin position="104"/>
        <end position="182"/>
    </location>
</feature>
<evidence type="ECO:0000256" key="1">
    <source>
        <dbReference type="ARBA" id="ARBA00022884"/>
    </source>
</evidence>
<feature type="compositionally biased region" description="Polar residues" evidence="2">
    <location>
        <begin position="66"/>
        <end position="79"/>
    </location>
</feature>
<dbReference type="PANTHER" id="PTHR48025:SF1">
    <property type="entry name" value="RRM DOMAIN-CONTAINING PROTEIN"/>
    <property type="match status" value="1"/>
</dbReference>
<name>A0ABW0KTM5_9BACT</name>
<dbReference type="PROSITE" id="PS50102">
    <property type="entry name" value="RRM"/>
    <property type="match status" value="1"/>
</dbReference>
<evidence type="ECO:0000313" key="4">
    <source>
        <dbReference type="EMBL" id="MFC5455917.1"/>
    </source>
</evidence>
<dbReference type="SUPFAM" id="SSF54928">
    <property type="entry name" value="RNA-binding domain, RBD"/>
    <property type="match status" value="1"/>
</dbReference>
<dbReference type="InterPro" id="IPR050502">
    <property type="entry name" value="Euk_RNA-bind_prot"/>
</dbReference>
<keyword evidence="5" id="KW-1185">Reference proteome</keyword>
<feature type="compositionally biased region" description="Basic residues" evidence="2">
    <location>
        <begin position="12"/>
        <end position="22"/>
    </location>
</feature>
<evidence type="ECO:0000259" key="3">
    <source>
        <dbReference type="PROSITE" id="PS50102"/>
    </source>
</evidence>
<feature type="compositionally biased region" description="Basic and acidic residues" evidence="2">
    <location>
        <begin position="23"/>
        <end position="39"/>
    </location>
</feature>
<feature type="region of interest" description="Disordered" evidence="2">
    <location>
        <begin position="1"/>
        <end position="104"/>
    </location>
</feature>
<proteinExistence type="predicted"/>
<protein>
    <submittedName>
        <fullName evidence="4">RNA recognition motif domain-containing protein</fullName>
    </submittedName>
</protein>
<dbReference type="InterPro" id="IPR012677">
    <property type="entry name" value="Nucleotide-bd_a/b_plait_sf"/>
</dbReference>
<feature type="compositionally biased region" description="Basic and acidic residues" evidence="2">
    <location>
        <begin position="81"/>
        <end position="92"/>
    </location>
</feature>
<dbReference type="Proteomes" id="UP001596052">
    <property type="component" value="Unassembled WGS sequence"/>
</dbReference>
<dbReference type="SMART" id="SM00360">
    <property type="entry name" value="RRM"/>
    <property type="match status" value="1"/>
</dbReference>
<sequence>MSDYPNRNGGGNRRRNRNRPRGPRPEGPRPTREGGRESRNAPSFFQKILGFFGLGQSKSKSRPQTDRSSSPGPRSTNDNPRPQREPRQRREPPPAVNPADITTDRLYVGNLSYDATESDLFELFNGVGAVKNAEVVVNSRTQRSKGFAFVTMGSTEEARRAVQELGGKDFMGRPLQLSGAKPNARSEDSDSPSPQEAQAA</sequence>
<reference evidence="5" key="1">
    <citation type="journal article" date="2019" name="Int. J. Syst. Evol. Microbiol.">
        <title>The Global Catalogue of Microorganisms (GCM) 10K type strain sequencing project: providing services to taxonomists for standard genome sequencing and annotation.</title>
        <authorList>
            <consortium name="The Broad Institute Genomics Platform"/>
            <consortium name="The Broad Institute Genome Sequencing Center for Infectious Disease"/>
            <person name="Wu L."/>
            <person name="Ma J."/>
        </authorList>
    </citation>
    <scope>NUCLEOTIDE SEQUENCE [LARGE SCALE GENOMIC DNA]</scope>
    <source>
        <strain evidence="5">CGMCC 4.1469</strain>
    </source>
</reference>
<dbReference type="RefSeq" id="WP_377167521.1">
    <property type="nucleotide sequence ID" value="NZ_JBHSMQ010000004.1"/>
</dbReference>
<feature type="region of interest" description="Disordered" evidence="2">
    <location>
        <begin position="166"/>
        <end position="200"/>
    </location>
</feature>
<dbReference type="EMBL" id="JBHSMQ010000004">
    <property type="protein sequence ID" value="MFC5455917.1"/>
    <property type="molecule type" value="Genomic_DNA"/>
</dbReference>
<organism evidence="4 5">
    <name type="scientific">Prosthecobacter fluviatilis</name>
    <dbReference type="NCBI Taxonomy" id="445931"/>
    <lineage>
        <taxon>Bacteria</taxon>
        <taxon>Pseudomonadati</taxon>
        <taxon>Verrucomicrobiota</taxon>
        <taxon>Verrucomicrobiia</taxon>
        <taxon>Verrucomicrobiales</taxon>
        <taxon>Verrucomicrobiaceae</taxon>
        <taxon>Prosthecobacter</taxon>
    </lineage>
</organism>
<comment type="caution">
    <text evidence="4">The sequence shown here is derived from an EMBL/GenBank/DDBJ whole genome shotgun (WGS) entry which is preliminary data.</text>
</comment>
<evidence type="ECO:0000313" key="5">
    <source>
        <dbReference type="Proteomes" id="UP001596052"/>
    </source>
</evidence>
<dbReference type="PANTHER" id="PTHR48025">
    <property type="entry name" value="OS02G0815200 PROTEIN"/>
    <property type="match status" value="1"/>
</dbReference>
<dbReference type="Pfam" id="PF00076">
    <property type="entry name" value="RRM_1"/>
    <property type="match status" value="1"/>
</dbReference>
<accession>A0ABW0KTM5</accession>
<dbReference type="InterPro" id="IPR035979">
    <property type="entry name" value="RBD_domain_sf"/>
</dbReference>
<dbReference type="InterPro" id="IPR000504">
    <property type="entry name" value="RRM_dom"/>
</dbReference>
<evidence type="ECO:0000256" key="2">
    <source>
        <dbReference type="SAM" id="MobiDB-lite"/>
    </source>
</evidence>